<keyword evidence="9" id="KW-1185">Reference proteome</keyword>
<accession>A0A1G6JJ60</accession>
<organism evidence="8 9">
    <name type="scientific">Geodermatophilus telluris</name>
    <dbReference type="NCBI Taxonomy" id="1190417"/>
    <lineage>
        <taxon>Bacteria</taxon>
        <taxon>Bacillati</taxon>
        <taxon>Actinomycetota</taxon>
        <taxon>Actinomycetes</taxon>
        <taxon>Geodermatophilales</taxon>
        <taxon>Geodermatophilaceae</taxon>
        <taxon>Geodermatophilus</taxon>
    </lineage>
</organism>
<gene>
    <name evidence="8" type="ORF">SAMN05660690_0849</name>
</gene>
<dbReference type="STRING" id="1190417.SAMN05660690_0849"/>
<feature type="compositionally biased region" description="Low complexity" evidence="5">
    <location>
        <begin position="21"/>
        <end position="55"/>
    </location>
</feature>
<evidence type="ECO:0000313" key="8">
    <source>
        <dbReference type="EMBL" id="SDC18707.1"/>
    </source>
</evidence>
<keyword evidence="2 6" id="KW-0812">Transmembrane</keyword>
<feature type="transmembrane region" description="Helical" evidence="6">
    <location>
        <begin position="63"/>
        <end position="81"/>
    </location>
</feature>
<keyword evidence="3 6" id="KW-1133">Transmembrane helix</keyword>
<dbReference type="GO" id="GO:0005886">
    <property type="term" value="C:plasma membrane"/>
    <property type="evidence" value="ECO:0007669"/>
    <property type="project" value="InterPro"/>
</dbReference>
<evidence type="ECO:0000256" key="5">
    <source>
        <dbReference type="SAM" id="MobiDB-lite"/>
    </source>
</evidence>
<feature type="transmembrane region" description="Helical" evidence="6">
    <location>
        <begin position="101"/>
        <end position="123"/>
    </location>
</feature>
<sequence length="128" mass="12651">MTSPGTPAEPRPSAPGTDPLATGYGTRPTGTPGAAPAGTSPAPARSPGPSRVGRAGRTAGRGLALALLIAVTVVLVLFVVFNGETVPISLVFTDVRAPLVVALLIAAALGALIAALLGAVLAARRRNR</sequence>
<evidence type="ECO:0000259" key="7">
    <source>
        <dbReference type="Pfam" id="PF06305"/>
    </source>
</evidence>
<evidence type="ECO:0000256" key="2">
    <source>
        <dbReference type="ARBA" id="ARBA00022692"/>
    </source>
</evidence>
<evidence type="ECO:0000256" key="6">
    <source>
        <dbReference type="SAM" id="Phobius"/>
    </source>
</evidence>
<dbReference type="EMBL" id="FMZF01000001">
    <property type="protein sequence ID" value="SDC18707.1"/>
    <property type="molecule type" value="Genomic_DNA"/>
</dbReference>
<name>A0A1G6JJ60_9ACTN</name>
<proteinExistence type="predicted"/>
<dbReference type="AlphaFoldDB" id="A0A1G6JJ60"/>
<feature type="region of interest" description="Disordered" evidence="5">
    <location>
        <begin position="1"/>
        <end position="55"/>
    </location>
</feature>
<protein>
    <submittedName>
        <fullName evidence="8">Uncharacterized integral membrane protein</fullName>
    </submittedName>
</protein>
<keyword evidence="1" id="KW-1003">Cell membrane</keyword>
<evidence type="ECO:0000256" key="1">
    <source>
        <dbReference type="ARBA" id="ARBA00022475"/>
    </source>
</evidence>
<reference evidence="9" key="1">
    <citation type="submission" date="2016-10" db="EMBL/GenBank/DDBJ databases">
        <authorList>
            <person name="Varghese N."/>
            <person name="Submissions S."/>
        </authorList>
    </citation>
    <scope>NUCLEOTIDE SEQUENCE [LARGE SCALE GENOMIC DNA]</scope>
    <source>
        <strain evidence="9">DSM 45421</strain>
    </source>
</reference>
<feature type="domain" description="Lipopolysaccharide assembly protein A" evidence="7">
    <location>
        <begin position="82"/>
        <end position="128"/>
    </location>
</feature>
<evidence type="ECO:0000256" key="3">
    <source>
        <dbReference type="ARBA" id="ARBA00022989"/>
    </source>
</evidence>
<dbReference type="InterPro" id="IPR010445">
    <property type="entry name" value="LapA_dom"/>
</dbReference>
<dbReference type="RefSeq" id="WP_091363396.1">
    <property type="nucleotide sequence ID" value="NZ_FMZF01000001.1"/>
</dbReference>
<evidence type="ECO:0000313" key="9">
    <source>
        <dbReference type="Proteomes" id="UP000199416"/>
    </source>
</evidence>
<dbReference type="Pfam" id="PF06305">
    <property type="entry name" value="LapA_dom"/>
    <property type="match status" value="1"/>
</dbReference>
<dbReference type="Proteomes" id="UP000199416">
    <property type="component" value="Unassembled WGS sequence"/>
</dbReference>
<keyword evidence="4 6" id="KW-0472">Membrane</keyword>
<evidence type="ECO:0000256" key="4">
    <source>
        <dbReference type="ARBA" id="ARBA00023136"/>
    </source>
</evidence>